<protein>
    <submittedName>
        <fullName evidence="1">Uncharacterized protein</fullName>
    </submittedName>
</protein>
<keyword evidence="2" id="KW-1185">Reference proteome</keyword>
<comment type="caution">
    <text evidence="1">The sequence shown here is derived from an EMBL/GenBank/DDBJ whole genome shotgun (WGS) entry which is preliminary data.</text>
</comment>
<dbReference type="Proteomes" id="UP000546162">
    <property type="component" value="Unassembled WGS sequence"/>
</dbReference>
<accession>A0A7W7GWG5</accession>
<name>A0A7W7GWG5_9ACTN</name>
<reference evidence="1 2" key="1">
    <citation type="submission" date="2020-08" db="EMBL/GenBank/DDBJ databases">
        <title>Sequencing the genomes of 1000 actinobacteria strains.</title>
        <authorList>
            <person name="Klenk H.-P."/>
        </authorList>
    </citation>
    <scope>NUCLEOTIDE SEQUENCE [LARGE SCALE GENOMIC DNA]</scope>
    <source>
        <strain evidence="1 2">DSM 45809</strain>
    </source>
</reference>
<gene>
    <name evidence="1" type="ORF">BJY16_003010</name>
</gene>
<dbReference type="EMBL" id="JACHNB010000001">
    <property type="protein sequence ID" value="MBB4739551.1"/>
    <property type="molecule type" value="Genomic_DNA"/>
</dbReference>
<dbReference type="AlphaFoldDB" id="A0A7W7GWG5"/>
<dbReference type="RefSeq" id="WP_185040073.1">
    <property type="nucleotide sequence ID" value="NZ_BAABFG010000005.1"/>
</dbReference>
<sequence>MTLRPGDHLWYWTTTCRVSFDPGIPWAEWFPGATGPVDLRGEGPQIFNYVVHESGIVRGRPHLRNHPGTYTWLNHNPGNLTGRPGGPDLGQYPDRFNGEHFLVFPDRETGFAAIARLLRGPAYAGLTLTAALRAYPSGIAHHDPGRYVAQVAAAAGVDASATVGDLDDDQMLAVQHRIAGIEGAVAGETLAPDSPDLPAEVAVLLP</sequence>
<proteinExistence type="predicted"/>
<evidence type="ECO:0000313" key="2">
    <source>
        <dbReference type="Proteomes" id="UP000546162"/>
    </source>
</evidence>
<evidence type="ECO:0000313" key="1">
    <source>
        <dbReference type="EMBL" id="MBB4739551.1"/>
    </source>
</evidence>
<organism evidence="1 2">
    <name type="scientific">Actinoplanes octamycinicus</name>
    <dbReference type="NCBI Taxonomy" id="135948"/>
    <lineage>
        <taxon>Bacteria</taxon>
        <taxon>Bacillati</taxon>
        <taxon>Actinomycetota</taxon>
        <taxon>Actinomycetes</taxon>
        <taxon>Micromonosporales</taxon>
        <taxon>Micromonosporaceae</taxon>
        <taxon>Actinoplanes</taxon>
    </lineage>
</organism>